<feature type="region of interest" description="Disordered" evidence="8">
    <location>
        <begin position="953"/>
        <end position="983"/>
    </location>
</feature>
<keyword evidence="7" id="KW-0325">Glycoprotein</keyword>
<feature type="transmembrane region" description="Helical" evidence="9">
    <location>
        <begin position="370"/>
        <end position="386"/>
    </location>
</feature>
<feature type="transmembrane region" description="Helical" evidence="9">
    <location>
        <begin position="499"/>
        <end position="520"/>
    </location>
</feature>
<comment type="similarity">
    <text evidence="2">Belongs to the PC-esterase family. CASD1 subfamily.</text>
</comment>
<keyword evidence="12" id="KW-1185">Reference proteome</keyword>
<dbReference type="EMBL" id="BRXY01000001">
    <property type="protein sequence ID" value="GMH51161.1"/>
    <property type="molecule type" value="Genomic_DNA"/>
</dbReference>
<dbReference type="GO" id="GO:0016407">
    <property type="term" value="F:acetyltransferase activity"/>
    <property type="evidence" value="ECO:0007669"/>
    <property type="project" value="TreeGrafter"/>
</dbReference>
<evidence type="ECO:0000256" key="1">
    <source>
        <dbReference type="ARBA" id="ARBA00004141"/>
    </source>
</evidence>
<evidence type="ECO:0000256" key="5">
    <source>
        <dbReference type="ARBA" id="ARBA00022989"/>
    </source>
</evidence>
<feature type="transmembrane region" description="Helical" evidence="9">
    <location>
        <begin position="339"/>
        <end position="358"/>
    </location>
</feature>
<evidence type="ECO:0000313" key="12">
    <source>
        <dbReference type="Proteomes" id="UP001165085"/>
    </source>
</evidence>
<dbReference type="AlphaFoldDB" id="A0A9W6ZFF2"/>
<keyword evidence="6 9" id="KW-0472">Membrane</keyword>
<organism evidence="11 12">
    <name type="scientific">Triparma strigata</name>
    <dbReference type="NCBI Taxonomy" id="1606541"/>
    <lineage>
        <taxon>Eukaryota</taxon>
        <taxon>Sar</taxon>
        <taxon>Stramenopiles</taxon>
        <taxon>Ochrophyta</taxon>
        <taxon>Bolidophyceae</taxon>
        <taxon>Parmales</taxon>
        <taxon>Triparmaceae</taxon>
        <taxon>Triparma</taxon>
    </lineage>
</organism>
<dbReference type="GO" id="GO:0005794">
    <property type="term" value="C:Golgi apparatus"/>
    <property type="evidence" value="ECO:0007669"/>
    <property type="project" value="TreeGrafter"/>
</dbReference>
<feature type="transmembrane region" description="Helical" evidence="9">
    <location>
        <begin position="255"/>
        <end position="275"/>
    </location>
</feature>
<feature type="transmembrane region" description="Helical" evidence="9">
    <location>
        <begin position="307"/>
        <end position="327"/>
    </location>
</feature>
<feature type="transmembrane region" description="Helical" evidence="9">
    <location>
        <begin position="196"/>
        <end position="216"/>
    </location>
</feature>
<feature type="transmembrane region" description="Helical" evidence="9">
    <location>
        <begin position="73"/>
        <end position="90"/>
    </location>
</feature>
<feature type="compositionally biased region" description="Polar residues" evidence="8">
    <location>
        <begin position="963"/>
        <end position="972"/>
    </location>
</feature>
<name>A0A9W6ZFF2_9STRA</name>
<evidence type="ECO:0000256" key="6">
    <source>
        <dbReference type="ARBA" id="ARBA00023136"/>
    </source>
</evidence>
<protein>
    <recommendedName>
        <fullName evidence="10">Cas1p 10 TM acyl transferase domain-containing protein</fullName>
    </recommendedName>
</protein>
<comment type="subcellular location">
    <subcellularLocation>
        <location evidence="1">Membrane</location>
        <topology evidence="1">Multi-pass membrane protein</topology>
    </subcellularLocation>
</comment>
<comment type="caution">
    <text evidence="11">The sequence shown here is derived from an EMBL/GenBank/DDBJ whole genome shotgun (WGS) entry which is preliminary data.</text>
</comment>
<evidence type="ECO:0000256" key="2">
    <source>
        <dbReference type="ARBA" id="ARBA00010666"/>
    </source>
</evidence>
<dbReference type="CDD" id="cd00229">
    <property type="entry name" value="SGNH_hydrolase"/>
    <property type="match status" value="1"/>
</dbReference>
<dbReference type="InterPro" id="IPR036514">
    <property type="entry name" value="SGNH_hydro_sf"/>
</dbReference>
<sequence length="983" mass="110951">MTIPSIDLDAKFGPTLSGIMFTTIFTVTLQSSIRSFTCSESLPSSQIQSSSQSSSKQKRAERLNLTRSSTTQFLRLLSLFGVLITLCYLLENHPPFPHVSKLYDRDWFCSLLLFLGIASVLTYKENKEKGGNVNSEILNRNQTEEWKGWMQAIFLLYHYYAAAETYNCVRVLITCYIWLTGFGNFSFFYKKADYGLVRLIQMLFRLNFMCLFLCLALGNTYILYYICPLHTFFFLMVYAVMWIGKSVNYGNGIRYKMILLGVGIYFVWDTTLPFFETAHFWLGVEPVIGATNGTMWEWYFRTSLDHWSTFLGMLFALNYPVLSRWFLEVENMKDLKMQVAIKTCLGAPIALIFIWWVSGPYQQEKVEYNASNAYFGCIPLLTYVYFRNVSKTLRGHTLSLLHDIGKTTLETYLLQHHLWLSSNAKSLLVFVPNYPKINFCVVTCFYFGMSRKAYKLTMELRGMLLPDDLSFCLKSVAATAGVLGAFGVLSAIVTEGGTSSAGIWTVVYLGLFLGIAIDGFTEKRLQVKEPQYYILPAIFPPAATVVFGLLAAATFEVYADHSASPIEPLPSTCQPLVDKGSWADIHCGEGEASSVRRENSLSALIGCQGKTWGWDKLEGGKLECRFEERNTKNAKYSLKERHVAFVGDSHMRIQYYSLRNLIGDVDPTTNNAYAPYHEDIPTVQIGSTKVSYFWKPFVKDQIDFLVSVKDAYKFDVIIAGAGQWDCKEKTDLDNYSKSVEQIGRLLGEVRRRSPDTGLMWMTPPYVNDARLPDHKKDTMAESMVSKYRDVQILKLKPLELDVLDLFLEAGSLTLDRATDIVDGVHFPSDVYRVLLQIEMQALDWAFRRKVGKASSNCNAPGSMADPILGLYVLAFGVAGVALFDSFMGLSYLPKFLCGGPSPAAIQRGVFDKLHGSLSHLKRRKNFEEMVQGFAVGDEEGRDEEGLALISLEGKERERDGFPSQINARSPSRNGGEGEHANYK</sequence>
<keyword evidence="4 9" id="KW-0812">Transmembrane</keyword>
<dbReference type="Pfam" id="PF07779">
    <property type="entry name" value="Cas1_AcylT"/>
    <property type="match status" value="1"/>
</dbReference>
<feature type="transmembrane region" description="Helical" evidence="9">
    <location>
        <begin position="532"/>
        <end position="555"/>
    </location>
</feature>
<accession>A0A9W6ZFF2</accession>
<dbReference type="OrthoDB" id="1932925at2759"/>
<feature type="domain" description="Cas1p 10 TM acyl transferase" evidence="10">
    <location>
        <begin position="20"/>
        <end position="475"/>
    </location>
</feature>
<dbReference type="PANTHER" id="PTHR13533">
    <property type="entry name" value="N-ACETYLNEURAMINATE 9-O-ACETYLTRANSFERASE"/>
    <property type="match status" value="1"/>
</dbReference>
<feature type="transmembrane region" description="Helical" evidence="9">
    <location>
        <begin position="222"/>
        <end position="243"/>
    </location>
</feature>
<dbReference type="SUPFAM" id="SSF52266">
    <property type="entry name" value="SGNH hydrolase"/>
    <property type="match status" value="1"/>
</dbReference>
<feature type="transmembrane region" description="Helical" evidence="9">
    <location>
        <begin position="471"/>
        <end position="493"/>
    </location>
</feature>
<evidence type="ECO:0000256" key="4">
    <source>
        <dbReference type="ARBA" id="ARBA00022692"/>
    </source>
</evidence>
<dbReference type="GO" id="GO:0005975">
    <property type="term" value="P:carbohydrate metabolic process"/>
    <property type="evidence" value="ECO:0007669"/>
    <property type="project" value="UniProtKB-ARBA"/>
</dbReference>
<dbReference type="PANTHER" id="PTHR13533:SF1">
    <property type="entry name" value="N-ACETYLNEURAMINATE 9-O-ACETYLTRANSFERASE"/>
    <property type="match status" value="1"/>
</dbReference>
<keyword evidence="5 9" id="KW-1133">Transmembrane helix</keyword>
<evidence type="ECO:0000256" key="7">
    <source>
        <dbReference type="ARBA" id="ARBA00023180"/>
    </source>
</evidence>
<dbReference type="Proteomes" id="UP001165085">
    <property type="component" value="Unassembled WGS sequence"/>
</dbReference>
<dbReference type="GO" id="GO:0016020">
    <property type="term" value="C:membrane"/>
    <property type="evidence" value="ECO:0007669"/>
    <property type="project" value="UniProtKB-SubCell"/>
</dbReference>
<evidence type="ECO:0000256" key="8">
    <source>
        <dbReference type="SAM" id="MobiDB-lite"/>
    </source>
</evidence>
<gene>
    <name evidence="11" type="ORF">TrST_g8603</name>
</gene>
<evidence type="ECO:0000256" key="3">
    <source>
        <dbReference type="ARBA" id="ARBA00022679"/>
    </source>
</evidence>
<dbReference type="Gene3D" id="3.40.50.1110">
    <property type="entry name" value="SGNH hydrolase"/>
    <property type="match status" value="1"/>
</dbReference>
<keyword evidence="3" id="KW-0808">Transferase</keyword>
<proteinExistence type="inferred from homology"/>
<dbReference type="InterPro" id="IPR012419">
    <property type="entry name" value="Cas1_AcylTrans_dom"/>
</dbReference>
<evidence type="ECO:0000313" key="11">
    <source>
        <dbReference type="EMBL" id="GMH51161.1"/>
    </source>
</evidence>
<evidence type="ECO:0000256" key="9">
    <source>
        <dbReference type="SAM" id="Phobius"/>
    </source>
</evidence>
<reference evidence="12" key="1">
    <citation type="journal article" date="2023" name="Commun. Biol.">
        <title>Genome analysis of Parmales, the sister group of diatoms, reveals the evolutionary specialization of diatoms from phago-mixotrophs to photoautotrophs.</title>
        <authorList>
            <person name="Ban H."/>
            <person name="Sato S."/>
            <person name="Yoshikawa S."/>
            <person name="Yamada K."/>
            <person name="Nakamura Y."/>
            <person name="Ichinomiya M."/>
            <person name="Sato N."/>
            <person name="Blanc-Mathieu R."/>
            <person name="Endo H."/>
            <person name="Kuwata A."/>
            <person name="Ogata H."/>
        </authorList>
    </citation>
    <scope>NUCLEOTIDE SEQUENCE [LARGE SCALE GENOMIC DNA]</scope>
    <source>
        <strain evidence="12">NIES 3701</strain>
    </source>
</reference>
<feature type="transmembrane region" description="Helical" evidence="9">
    <location>
        <begin position="169"/>
        <end position="189"/>
    </location>
</feature>
<evidence type="ECO:0000259" key="10">
    <source>
        <dbReference type="Pfam" id="PF07779"/>
    </source>
</evidence>